<dbReference type="PANTHER" id="PTHR33048">
    <property type="entry name" value="PTH11-LIKE INTEGRAL MEMBRANE PROTEIN (AFU_ORTHOLOGUE AFUA_5G11245)"/>
    <property type="match status" value="1"/>
</dbReference>
<feature type="transmembrane region" description="Helical" evidence="7">
    <location>
        <begin position="197"/>
        <end position="218"/>
    </location>
</feature>
<keyword evidence="2 7" id="KW-0812">Transmembrane</keyword>
<keyword evidence="11" id="KW-1185">Reference proteome</keyword>
<keyword evidence="8" id="KW-0732">Signal</keyword>
<evidence type="ECO:0000256" key="2">
    <source>
        <dbReference type="ARBA" id="ARBA00022692"/>
    </source>
</evidence>
<comment type="similarity">
    <text evidence="5">Belongs to the SAT4 family.</text>
</comment>
<dbReference type="EMBL" id="JAUJFL010000002">
    <property type="protein sequence ID" value="KAK2611411.1"/>
    <property type="molecule type" value="Genomic_DNA"/>
</dbReference>
<evidence type="ECO:0000256" key="7">
    <source>
        <dbReference type="SAM" id="Phobius"/>
    </source>
</evidence>
<reference evidence="10" key="1">
    <citation type="submission" date="2023-06" db="EMBL/GenBank/DDBJ databases">
        <authorList>
            <person name="Noh H."/>
        </authorList>
    </citation>
    <scope>NUCLEOTIDE SEQUENCE</scope>
    <source>
        <strain evidence="10">DUCC20226</strain>
    </source>
</reference>
<evidence type="ECO:0000256" key="4">
    <source>
        <dbReference type="ARBA" id="ARBA00023136"/>
    </source>
</evidence>
<evidence type="ECO:0000256" key="6">
    <source>
        <dbReference type="SAM" id="MobiDB-lite"/>
    </source>
</evidence>
<dbReference type="Pfam" id="PF20684">
    <property type="entry name" value="Fung_rhodopsin"/>
    <property type="match status" value="1"/>
</dbReference>
<evidence type="ECO:0000313" key="10">
    <source>
        <dbReference type="EMBL" id="KAK2611411.1"/>
    </source>
</evidence>
<evidence type="ECO:0000259" key="9">
    <source>
        <dbReference type="Pfam" id="PF20684"/>
    </source>
</evidence>
<dbReference type="InterPro" id="IPR049326">
    <property type="entry name" value="Rhodopsin_dom_fungi"/>
</dbReference>
<comment type="subcellular location">
    <subcellularLocation>
        <location evidence="1">Membrane</location>
        <topology evidence="1">Multi-pass membrane protein</topology>
    </subcellularLocation>
</comment>
<dbReference type="PANTHER" id="PTHR33048:SF143">
    <property type="entry name" value="EXTRACELLULAR MEMBRANE PROTEIN CFEM DOMAIN-CONTAINING PROTEIN-RELATED"/>
    <property type="match status" value="1"/>
</dbReference>
<evidence type="ECO:0000256" key="5">
    <source>
        <dbReference type="ARBA" id="ARBA00038359"/>
    </source>
</evidence>
<feature type="region of interest" description="Disordered" evidence="6">
    <location>
        <begin position="436"/>
        <end position="455"/>
    </location>
</feature>
<accession>A0AAD9W8Y1</accession>
<feature type="compositionally biased region" description="Polar residues" evidence="6">
    <location>
        <begin position="354"/>
        <end position="366"/>
    </location>
</feature>
<feature type="transmembrane region" description="Helical" evidence="7">
    <location>
        <begin position="162"/>
        <end position="185"/>
    </location>
</feature>
<feature type="transmembrane region" description="Helical" evidence="7">
    <location>
        <begin position="319"/>
        <end position="338"/>
    </location>
</feature>
<dbReference type="GO" id="GO:0016020">
    <property type="term" value="C:membrane"/>
    <property type="evidence" value="ECO:0007669"/>
    <property type="project" value="UniProtKB-SubCell"/>
</dbReference>
<keyword evidence="4 7" id="KW-0472">Membrane</keyword>
<proteinExistence type="inferred from homology"/>
<protein>
    <recommendedName>
        <fullName evidence="9">Rhodopsin domain-containing protein</fullName>
    </recommendedName>
</protein>
<name>A0AAD9W8Y1_PHOAM</name>
<evidence type="ECO:0000256" key="8">
    <source>
        <dbReference type="SAM" id="SignalP"/>
    </source>
</evidence>
<dbReference type="InterPro" id="IPR052337">
    <property type="entry name" value="SAT4-like"/>
</dbReference>
<feature type="chain" id="PRO_5041941104" description="Rhodopsin domain-containing protein" evidence="8">
    <location>
        <begin position="22"/>
        <end position="455"/>
    </location>
</feature>
<evidence type="ECO:0000256" key="1">
    <source>
        <dbReference type="ARBA" id="ARBA00004141"/>
    </source>
</evidence>
<evidence type="ECO:0000256" key="3">
    <source>
        <dbReference type="ARBA" id="ARBA00022989"/>
    </source>
</evidence>
<keyword evidence="3 7" id="KW-1133">Transmembrane helix</keyword>
<feature type="transmembrane region" description="Helical" evidence="7">
    <location>
        <begin position="88"/>
        <end position="107"/>
    </location>
</feature>
<dbReference type="Proteomes" id="UP001265746">
    <property type="component" value="Unassembled WGS sequence"/>
</dbReference>
<dbReference type="AlphaFoldDB" id="A0AAD9W8Y1"/>
<evidence type="ECO:0000313" key="11">
    <source>
        <dbReference type="Proteomes" id="UP001265746"/>
    </source>
</evidence>
<comment type="caution">
    <text evidence="10">The sequence shown here is derived from an EMBL/GenBank/DDBJ whole genome shotgun (WGS) entry which is preliminary data.</text>
</comment>
<gene>
    <name evidence="10" type="ORF">N8I77_004750</name>
</gene>
<feature type="domain" description="Rhodopsin" evidence="9">
    <location>
        <begin position="103"/>
        <end position="343"/>
    </location>
</feature>
<feature type="transmembrane region" description="Helical" evidence="7">
    <location>
        <begin position="119"/>
        <end position="142"/>
    </location>
</feature>
<organism evidence="10 11">
    <name type="scientific">Phomopsis amygdali</name>
    <name type="common">Fusicoccum amygdali</name>
    <dbReference type="NCBI Taxonomy" id="1214568"/>
    <lineage>
        <taxon>Eukaryota</taxon>
        <taxon>Fungi</taxon>
        <taxon>Dikarya</taxon>
        <taxon>Ascomycota</taxon>
        <taxon>Pezizomycotina</taxon>
        <taxon>Sordariomycetes</taxon>
        <taxon>Sordariomycetidae</taxon>
        <taxon>Diaporthales</taxon>
        <taxon>Diaporthaceae</taxon>
        <taxon>Diaporthe</taxon>
    </lineage>
</organism>
<feature type="transmembrane region" description="Helical" evidence="7">
    <location>
        <begin position="281"/>
        <end position="299"/>
    </location>
</feature>
<sequence>MLTFRLLVVLCVLGLLELAAAHVPPQCAMICAAQASQEPPYVNKTQLELCADKGYSQLVGGCVKQECTVIEGLSCGLPRVDHRRDVRVITLTMFALATVFFAIRMAVKYLRYTPWGADDTWLTLAIALLIPFVTVIQCMIPQGLGLEIWVLHDYQITTFLRYLLAAQTHYILTIAIIKASILAFFLRIFPDEMFKKVVWCTLIYDLLVGVIFFTLSLIQRQPTWLIWEGWKDKDQRGVVLELNNLGLGHGGMNIVLDLWMLVLPFTQLYKLQHPWHKKLGIFAMFSVGIFLTIVSAIRVKSLVSFATSENVTDDARETVIWSCIELCVGIVVACMPHARQLFREATRKFRRTRQPPSSAERTSRTYWSPRRVHRDDSVESGTAVDHSAAGPVPPNKSWYSSTTQSAYTTTTCTSSRQHSSFASDAPTRVASVAQTLDEAPGMQLKTLGDKPGSQG</sequence>
<feature type="signal peptide" evidence="8">
    <location>
        <begin position="1"/>
        <end position="21"/>
    </location>
</feature>
<feature type="region of interest" description="Disordered" evidence="6">
    <location>
        <begin position="348"/>
        <end position="401"/>
    </location>
</feature>